<comment type="caution">
    <text evidence="2">The sequence shown here is derived from an EMBL/GenBank/DDBJ whole genome shotgun (WGS) entry which is preliminary data.</text>
</comment>
<evidence type="ECO:0008006" key="4">
    <source>
        <dbReference type="Google" id="ProtNLM"/>
    </source>
</evidence>
<dbReference type="Proteomes" id="UP001161064">
    <property type="component" value="Unassembled WGS sequence"/>
</dbReference>
<protein>
    <recommendedName>
        <fullName evidence="4">Beta/gamma crystallin 'Greek key' domain-containing protein</fullName>
    </recommendedName>
</protein>
<feature type="signal peptide" evidence="1">
    <location>
        <begin position="1"/>
        <end position="23"/>
    </location>
</feature>
<dbReference type="EMBL" id="BPFZ01000001">
    <property type="protein sequence ID" value="GIU65850.1"/>
    <property type="molecule type" value="Genomic_DNA"/>
</dbReference>
<dbReference type="RefSeq" id="WP_284358316.1">
    <property type="nucleotide sequence ID" value="NZ_BPFZ01000001.1"/>
</dbReference>
<feature type="chain" id="PRO_5047047341" description="Beta/gamma crystallin 'Greek key' domain-containing protein" evidence="1">
    <location>
        <begin position="24"/>
        <end position="197"/>
    </location>
</feature>
<keyword evidence="1" id="KW-0732">Signal</keyword>
<organism evidence="2 3">
    <name type="scientific">Candidatus Phycosocius spiralis</name>
    <dbReference type="NCBI Taxonomy" id="2815099"/>
    <lineage>
        <taxon>Bacteria</taxon>
        <taxon>Pseudomonadati</taxon>
        <taxon>Pseudomonadota</taxon>
        <taxon>Alphaproteobacteria</taxon>
        <taxon>Caulobacterales</taxon>
        <taxon>Caulobacterales incertae sedis</taxon>
        <taxon>Candidatus Phycosocius</taxon>
    </lineage>
</organism>
<dbReference type="Gene3D" id="2.60.20.10">
    <property type="entry name" value="Crystallins"/>
    <property type="match status" value="1"/>
</dbReference>
<dbReference type="InterPro" id="IPR011024">
    <property type="entry name" value="G_crystallin-like"/>
</dbReference>
<evidence type="ECO:0000256" key="1">
    <source>
        <dbReference type="SAM" id="SignalP"/>
    </source>
</evidence>
<proteinExistence type="predicted"/>
<evidence type="ECO:0000313" key="2">
    <source>
        <dbReference type="EMBL" id="GIU65850.1"/>
    </source>
</evidence>
<evidence type="ECO:0000313" key="3">
    <source>
        <dbReference type="Proteomes" id="UP001161064"/>
    </source>
</evidence>
<reference evidence="2" key="1">
    <citation type="submission" date="2021-05" db="EMBL/GenBank/DDBJ databases">
        <authorList>
            <person name="Tanabe Y."/>
        </authorList>
    </citation>
    <scope>NUCLEOTIDE SEQUENCE</scope>
    <source>
        <strain evidence="2">BOTRYCO-1</strain>
    </source>
</reference>
<sequence length="197" mass="21848">MNKLLTVMMITFLVQAGMAPAYAQHFDRGRPSLTLFTGLNYTGQTLTLSTDSPDLREHGFDEAAGSLLARGEWQVCLDPFYGTRCRIYNDRVPDLRSFRGRISSARYVGGRAPNGYTDFNDLGSGGNLGHKNEDRPTTYSGRFVAGRGTVFFPGLVVDGRDRQQLDADRFCASHNLSRALYAGRSQTGELEDVLCKY</sequence>
<name>A0ABQ4PS40_9PROT</name>
<keyword evidence="3" id="KW-1185">Reference proteome</keyword>
<gene>
    <name evidence="2" type="ORF">PsB1_0004</name>
</gene>
<reference evidence="2" key="2">
    <citation type="journal article" date="2023" name="ISME Commun">
        <title>Characterization of a bloom-associated alphaproteobacterial lineage, 'Candidatus Phycosocius': insights into freshwater algal-bacterial interactions.</title>
        <authorList>
            <person name="Tanabe Y."/>
            <person name="Yamaguchi H."/>
            <person name="Yoshida M."/>
            <person name="Kai A."/>
            <person name="Okazaki Y."/>
        </authorList>
    </citation>
    <scope>NUCLEOTIDE SEQUENCE</scope>
    <source>
        <strain evidence="2">BOTRYCO-1</strain>
    </source>
</reference>
<accession>A0ABQ4PS40</accession>
<dbReference type="SUPFAM" id="SSF49695">
    <property type="entry name" value="gamma-Crystallin-like"/>
    <property type="match status" value="1"/>
</dbReference>